<evidence type="ECO:0000313" key="2">
    <source>
        <dbReference type="EMBL" id="KAK5107071.1"/>
    </source>
</evidence>
<evidence type="ECO:0000313" key="3">
    <source>
        <dbReference type="Proteomes" id="UP001310890"/>
    </source>
</evidence>
<dbReference type="EMBL" id="JAVRRL010000142">
    <property type="protein sequence ID" value="KAK5107071.1"/>
    <property type="molecule type" value="Genomic_DNA"/>
</dbReference>
<keyword evidence="1" id="KW-0175">Coiled coil</keyword>
<dbReference type="AlphaFoldDB" id="A0AAN7T7N8"/>
<proteinExistence type="predicted"/>
<gene>
    <name evidence="2" type="ORF">LTR62_001889</name>
</gene>
<feature type="coiled-coil region" evidence="1">
    <location>
        <begin position="36"/>
        <end position="70"/>
    </location>
</feature>
<accession>A0AAN7T7N8</accession>
<name>A0AAN7T7N8_9PEZI</name>
<reference evidence="2" key="1">
    <citation type="submission" date="2023-08" db="EMBL/GenBank/DDBJ databases">
        <title>Black Yeasts Isolated from many extreme environments.</title>
        <authorList>
            <person name="Coleine C."/>
            <person name="Stajich J.E."/>
            <person name="Selbmann L."/>
        </authorList>
    </citation>
    <scope>NUCLEOTIDE SEQUENCE</scope>
    <source>
        <strain evidence="2">CCFEE 5401</strain>
    </source>
</reference>
<comment type="caution">
    <text evidence="2">The sequence shown here is derived from an EMBL/GenBank/DDBJ whole genome shotgun (WGS) entry which is preliminary data.</text>
</comment>
<evidence type="ECO:0000256" key="1">
    <source>
        <dbReference type="SAM" id="Coils"/>
    </source>
</evidence>
<dbReference type="Proteomes" id="UP001310890">
    <property type="component" value="Unassembled WGS sequence"/>
</dbReference>
<protein>
    <submittedName>
        <fullName evidence="2">Uncharacterized protein</fullName>
    </submittedName>
</protein>
<sequence>MAHSPAQQEGTGMDEYADQVLLGIGEALLEQCEFLSTKLELTKEKYAQEIEKLDKEHERVRSEIVALKIHIDDLEAGSKVEKDGLLKQDIALSSQTSSGMIASLGDCPVKAIGSAGGQEGPPIAGSQELAVRHGGSANLAAPPRLSGVHRLLS</sequence>
<organism evidence="2 3">
    <name type="scientific">Meristemomyces frigidus</name>
    <dbReference type="NCBI Taxonomy" id="1508187"/>
    <lineage>
        <taxon>Eukaryota</taxon>
        <taxon>Fungi</taxon>
        <taxon>Dikarya</taxon>
        <taxon>Ascomycota</taxon>
        <taxon>Pezizomycotina</taxon>
        <taxon>Dothideomycetes</taxon>
        <taxon>Dothideomycetidae</taxon>
        <taxon>Mycosphaerellales</taxon>
        <taxon>Teratosphaeriaceae</taxon>
        <taxon>Meristemomyces</taxon>
    </lineage>
</organism>